<dbReference type="GO" id="GO:0019706">
    <property type="term" value="F:protein-cysteine S-palmitoyltransferase activity"/>
    <property type="evidence" value="ECO:0007669"/>
    <property type="project" value="UniProtKB-EC"/>
</dbReference>
<dbReference type="InterPro" id="IPR002110">
    <property type="entry name" value="Ankyrin_rpt"/>
</dbReference>
<evidence type="ECO:0000256" key="1">
    <source>
        <dbReference type="ARBA" id="ARBA00012210"/>
    </source>
</evidence>
<dbReference type="PANTHER" id="PTHR24161:SF85">
    <property type="entry name" value="PALMITOYLTRANSFERASE HIP14"/>
    <property type="match status" value="1"/>
</dbReference>
<name>A0AAD5SVQ8_9FUNG</name>
<feature type="repeat" description="ANK" evidence="4">
    <location>
        <begin position="266"/>
        <end position="298"/>
    </location>
</feature>
<feature type="repeat" description="ANK" evidence="4">
    <location>
        <begin position="232"/>
        <end position="265"/>
    </location>
</feature>
<feature type="region of interest" description="Disordered" evidence="5">
    <location>
        <begin position="35"/>
        <end position="73"/>
    </location>
</feature>
<evidence type="ECO:0000256" key="5">
    <source>
        <dbReference type="SAM" id="MobiDB-lite"/>
    </source>
</evidence>
<dbReference type="Gene3D" id="1.25.40.20">
    <property type="entry name" value="Ankyrin repeat-containing domain"/>
    <property type="match status" value="1"/>
</dbReference>
<dbReference type="Pfam" id="PF12796">
    <property type="entry name" value="Ank_2"/>
    <property type="match status" value="2"/>
</dbReference>
<sequence length="349" mass="37780">MMKGEESAAFLKDNEIEGHDNINSNSVSFDSYTAAATGNAQSAAQSQRQHSHHHHPHSSSHSRGHHRDCCDDDDGNNNVGLAAVAPPVPNPDDLDLFQAAQHGFTERVTQLLTSGQARALDLDAEGCTAMHWAAINNQVAVLNILLDSTDNSVIDVTGGALQSTPLHWAARAGQIHAATLLLSRGADPTRFDNQGYNSFHLAAHAGHVFMLLFLSSYSSSAYVSLVDAPDSMGRTALMWAAYQGNSLESIQLLIRLGASLDKVDSTGMTALHWATVSSHLTFAKILVDAGANPEIKDPQSKTAADWASERGFSVAYQEMIENSKRKPLNTPFSKVNISYFQIRRCFIDL</sequence>
<reference evidence="6" key="1">
    <citation type="submission" date="2020-05" db="EMBL/GenBank/DDBJ databases">
        <title>Phylogenomic resolution of chytrid fungi.</title>
        <authorList>
            <person name="Stajich J.E."/>
            <person name="Amses K."/>
            <person name="Simmons R."/>
            <person name="Seto K."/>
            <person name="Myers J."/>
            <person name="Bonds A."/>
            <person name="Quandt C.A."/>
            <person name="Barry K."/>
            <person name="Liu P."/>
            <person name="Grigoriev I."/>
            <person name="Longcore J.E."/>
            <person name="James T.Y."/>
        </authorList>
    </citation>
    <scope>NUCLEOTIDE SEQUENCE</scope>
    <source>
        <strain evidence="6">JEL0513</strain>
    </source>
</reference>
<dbReference type="SUPFAM" id="SSF48403">
    <property type="entry name" value="Ankyrin repeat"/>
    <property type="match status" value="1"/>
</dbReference>
<accession>A0AAD5SVQ8</accession>
<comment type="caution">
    <text evidence="6">The sequence shown here is derived from an EMBL/GenBank/DDBJ whole genome shotgun (WGS) entry which is preliminary data.</text>
</comment>
<keyword evidence="2" id="KW-0677">Repeat</keyword>
<organism evidence="6 7">
    <name type="scientific">Physocladia obscura</name>
    <dbReference type="NCBI Taxonomy" id="109957"/>
    <lineage>
        <taxon>Eukaryota</taxon>
        <taxon>Fungi</taxon>
        <taxon>Fungi incertae sedis</taxon>
        <taxon>Chytridiomycota</taxon>
        <taxon>Chytridiomycota incertae sedis</taxon>
        <taxon>Chytridiomycetes</taxon>
        <taxon>Chytridiales</taxon>
        <taxon>Chytriomycetaceae</taxon>
        <taxon>Physocladia</taxon>
    </lineage>
</organism>
<dbReference type="AlphaFoldDB" id="A0AAD5SVQ8"/>
<evidence type="ECO:0000256" key="3">
    <source>
        <dbReference type="ARBA" id="ARBA00023043"/>
    </source>
</evidence>
<feature type="compositionally biased region" description="Basic and acidic residues" evidence="5">
    <location>
        <begin position="1"/>
        <end position="20"/>
    </location>
</feature>
<feature type="repeat" description="ANK" evidence="4">
    <location>
        <begin position="161"/>
        <end position="193"/>
    </location>
</feature>
<feature type="compositionally biased region" description="Low complexity" evidence="5">
    <location>
        <begin position="35"/>
        <end position="48"/>
    </location>
</feature>
<dbReference type="PANTHER" id="PTHR24161">
    <property type="entry name" value="ANK_REP_REGION DOMAIN-CONTAINING PROTEIN-RELATED"/>
    <property type="match status" value="1"/>
</dbReference>
<dbReference type="EMBL" id="JADGJH010001507">
    <property type="protein sequence ID" value="KAJ3112763.1"/>
    <property type="molecule type" value="Genomic_DNA"/>
</dbReference>
<evidence type="ECO:0000256" key="4">
    <source>
        <dbReference type="PROSITE-ProRule" id="PRU00023"/>
    </source>
</evidence>
<dbReference type="PROSITE" id="PS50297">
    <property type="entry name" value="ANK_REP_REGION"/>
    <property type="match status" value="3"/>
</dbReference>
<feature type="compositionally biased region" description="Basic residues" evidence="5">
    <location>
        <begin position="49"/>
        <end position="66"/>
    </location>
</feature>
<evidence type="ECO:0000256" key="2">
    <source>
        <dbReference type="ARBA" id="ARBA00022737"/>
    </source>
</evidence>
<feature type="region of interest" description="Disordered" evidence="5">
    <location>
        <begin position="1"/>
        <end position="22"/>
    </location>
</feature>
<gene>
    <name evidence="6" type="primary">HIP14</name>
    <name evidence="6" type="ORF">HK100_002218</name>
</gene>
<evidence type="ECO:0000313" key="6">
    <source>
        <dbReference type="EMBL" id="KAJ3112763.1"/>
    </source>
</evidence>
<dbReference type="InterPro" id="IPR036770">
    <property type="entry name" value="Ankyrin_rpt-contain_sf"/>
</dbReference>
<dbReference type="Proteomes" id="UP001211907">
    <property type="component" value="Unassembled WGS sequence"/>
</dbReference>
<evidence type="ECO:0000313" key="7">
    <source>
        <dbReference type="Proteomes" id="UP001211907"/>
    </source>
</evidence>
<dbReference type="SMART" id="SM00248">
    <property type="entry name" value="ANK"/>
    <property type="match status" value="5"/>
</dbReference>
<dbReference type="PROSITE" id="PS50088">
    <property type="entry name" value="ANK_REPEAT"/>
    <property type="match status" value="3"/>
</dbReference>
<protein>
    <recommendedName>
        <fullName evidence="1">protein S-acyltransferase</fullName>
        <ecNumber evidence="1">2.3.1.225</ecNumber>
    </recommendedName>
</protein>
<keyword evidence="3 4" id="KW-0040">ANK repeat</keyword>
<proteinExistence type="predicted"/>
<dbReference type="EC" id="2.3.1.225" evidence="1"/>
<keyword evidence="7" id="KW-1185">Reference proteome</keyword>